<evidence type="ECO:0000313" key="7">
    <source>
        <dbReference type="Proteomes" id="UP000181969"/>
    </source>
</evidence>
<evidence type="ECO:0000313" key="5">
    <source>
        <dbReference type="EMBL" id="UYT10768.1"/>
    </source>
</evidence>
<dbReference type="RefSeq" id="WP_003133984.1">
    <property type="nucleotide sequence ID" value="NZ_AP026069.1"/>
</dbReference>
<accession>A0A1I4FKZ5</accession>
<dbReference type="Gene3D" id="1.10.220.80">
    <property type="entry name" value="BH2638-like"/>
    <property type="match status" value="1"/>
</dbReference>
<dbReference type="Proteomes" id="UP001157396">
    <property type="component" value="Unassembled WGS sequence"/>
</dbReference>
<dbReference type="EMBL" id="CP118627">
    <property type="protein sequence ID" value="WEA14021.1"/>
    <property type="molecule type" value="Genomic_DNA"/>
</dbReference>
<organism evidence="4 7">
    <name type="scientific">Lactococcus garvieae</name>
    <dbReference type="NCBI Taxonomy" id="1363"/>
    <lineage>
        <taxon>Bacteria</taxon>
        <taxon>Bacillati</taxon>
        <taxon>Bacillota</taxon>
        <taxon>Bacilli</taxon>
        <taxon>Lactobacillales</taxon>
        <taxon>Streptococcaceae</taxon>
        <taxon>Lactococcus</taxon>
    </lineage>
</organism>
<dbReference type="Proteomes" id="UP001164042">
    <property type="component" value="Chromosome"/>
</dbReference>
<evidence type="ECO:0000313" key="6">
    <source>
        <dbReference type="EMBL" id="WEA14021.1"/>
    </source>
</evidence>
<reference evidence="4 7" key="1">
    <citation type="submission" date="2016-10" db="EMBL/GenBank/DDBJ databases">
        <authorList>
            <person name="de Groot N.N."/>
        </authorList>
    </citation>
    <scope>NUCLEOTIDE SEQUENCE [LARGE SCALE GENOMIC DNA]</scope>
    <source>
        <strain evidence="4 7">M79</strain>
    </source>
</reference>
<dbReference type="GeneID" id="61074898"/>
<dbReference type="EMBL" id="CP109635">
    <property type="protein sequence ID" value="UYT10768.1"/>
    <property type="molecule type" value="Genomic_DNA"/>
</dbReference>
<dbReference type="OMA" id="SYDWSTQ"/>
<dbReference type="Proteomes" id="UP001217324">
    <property type="component" value="Chromosome"/>
</dbReference>
<dbReference type="InterPro" id="IPR007920">
    <property type="entry name" value="UPF0223"/>
</dbReference>
<dbReference type="Proteomes" id="UP000181969">
    <property type="component" value="Unassembled WGS sequence"/>
</dbReference>
<dbReference type="EMBL" id="FOTJ01000002">
    <property type="protein sequence ID" value="SFL18582.1"/>
    <property type="molecule type" value="Genomic_DNA"/>
</dbReference>
<dbReference type="PIRSF" id="PIRSF037260">
    <property type="entry name" value="UPF0223"/>
    <property type="match status" value="1"/>
</dbReference>
<evidence type="ECO:0000313" key="8">
    <source>
        <dbReference type="Proteomes" id="UP000504756"/>
    </source>
</evidence>
<reference evidence="5" key="3">
    <citation type="submission" date="2022-10" db="EMBL/GenBank/DDBJ databases">
        <title>Genome assembly of Lactococcus garvieae isolates from cricket gut.</title>
        <authorList>
            <person name="Luecke A.R."/>
            <person name="Brown A.M.V."/>
            <person name="Wakeman C.A."/>
        </authorList>
    </citation>
    <scope>NUCLEOTIDE SEQUENCE</scope>
    <source>
        <strain evidence="5">Alexii-11_2</strain>
    </source>
</reference>
<dbReference type="OrthoDB" id="1649074at2"/>
<proteinExistence type="inferred from homology"/>
<reference evidence="2 8" key="2">
    <citation type="submission" date="2020-06" db="EMBL/GenBank/DDBJ databases">
        <title>Draft genome sequence of Lactic acid bacteria from Okinawan-style tofu.</title>
        <authorList>
            <person name="Takara I."/>
            <person name="Ikematsu S."/>
        </authorList>
    </citation>
    <scope>NUCLEOTIDE SEQUENCE [LARGE SCALE GENOMIC DNA]</scope>
    <source>
        <strain evidence="2">Lg38</strain>
        <strain evidence="8">lg38</strain>
    </source>
</reference>
<comment type="similarity">
    <text evidence="1">Belongs to the UPF0223 family.</text>
</comment>
<dbReference type="EMBL" id="BLXU01000007">
    <property type="protein sequence ID" value="GFO52034.1"/>
    <property type="molecule type" value="Genomic_DNA"/>
</dbReference>
<name>A0A1I4FKZ5_9LACT</name>
<dbReference type="HAMAP" id="MF_01041">
    <property type="entry name" value="UPF0223"/>
    <property type="match status" value="1"/>
</dbReference>
<protein>
    <recommendedName>
        <fullName evidence="1">UPF0223 protein ikelab_13090</fullName>
    </recommendedName>
</protein>
<dbReference type="SUPFAM" id="SSF158504">
    <property type="entry name" value="BH2638-like"/>
    <property type="match status" value="1"/>
</dbReference>
<evidence type="ECO:0000256" key="1">
    <source>
        <dbReference type="HAMAP-Rule" id="MF_01041"/>
    </source>
</evidence>
<dbReference type="Pfam" id="PF05256">
    <property type="entry name" value="UPF0223"/>
    <property type="match status" value="1"/>
</dbReference>
<dbReference type="InterPro" id="IPR023324">
    <property type="entry name" value="BH2638-like_sf"/>
</dbReference>
<gene>
    <name evidence="2" type="primary">yfdD</name>
    <name evidence="2" type="ORF">ikelab_13090</name>
    <name evidence="5" type="ORF">OF801_02170</name>
    <name evidence="6" type="ORF">PWF74_00635</name>
    <name evidence="3" type="ORF">QHR29_08405</name>
    <name evidence="4" type="ORF">SAMN05216438_10248</name>
</gene>
<dbReference type="EMBL" id="JARYTV010000008">
    <property type="protein sequence ID" value="MDH7960485.1"/>
    <property type="molecule type" value="Genomic_DNA"/>
</dbReference>
<dbReference type="Proteomes" id="UP000504756">
    <property type="component" value="Unassembled WGS sequence"/>
</dbReference>
<evidence type="ECO:0000313" key="3">
    <source>
        <dbReference type="EMBL" id="MDH7960485.1"/>
    </source>
</evidence>
<dbReference type="AlphaFoldDB" id="A0A1I4FKZ5"/>
<sequence length="93" mass="11053">MKANYQYPLDLSWSTAEMTAVLSFFNQVENFYESKVNREEFLEAYKTFKKIVPSKMQEKQLGREFEENSGYSLYRAVKEVQASERQFVRSEKA</sequence>
<reference evidence="3" key="5">
    <citation type="submission" date="2023-04" db="EMBL/GenBank/DDBJ databases">
        <title>Genomic analysis of Lactococcus garvieae isolates.</title>
        <authorList>
            <person name="Zhanghang C."/>
        </authorList>
    </citation>
    <scope>NUCLEOTIDE SEQUENCE</scope>
    <source>
        <strain evidence="3">ZB-1</strain>
    </source>
</reference>
<evidence type="ECO:0000313" key="4">
    <source>
        <dbReference type="EMBL" id="SFL18582.1"/>
    </source>
</evidence>
<evidence type="ECO:0000313" key="2">
    <source>
        <dbReference type="EMBL" id="GFO52034.1"/>
    </source>
</evidence>
<reference evidence="6" key="4">
    <citation type="submission" date="2023-02" db="EMBL/GenBank/DDBJ databases">
        <title>Comparative genomics and fermentation flavor characterization of five lactic acid bacteria reveal flavor biosynthesis metabolic pathways in fermented muskmelon puree.</title>
        <authorList>
            <person name="Yuan L."/>
            <person name="Li M."/>
            <person name="Xu X."/>
            <person name="Lao F."/>
            <person name="Wu J."/>
        </authorList>
    </citation>
    <scope>NUCLEOTIDE SEQUENCE</scope>
    <source>
        <strain evidence="6">Pa-2</strain>
    </source>
</reference>
<dbReference type="NCBIfam" id="NF003353">
    <property type="entry name" value="PRK04387.1"/>
    <property type="match status" value="1"/>
</dbReference>